<feature type="non-terminal residue" evidence="2">
    <location>
        <position position="1"/>
    </location>
</feature>
<feature type="domain" description="Radical SAM core" evidence="1">
    <location>
        <begin position="1"/>
        <end position="151"/>
    </location>
</feature>
<dbReference type="PROSITE" id="PS51918">
    <property type="entry name" value="RADICAL_SAM"/>
    <property type="match status" value="1"/>
</dbReference>
<dbReference type="InterPro" id="IPR023404">
    <property type="entry name" value="rSAM_horseshoe"/>
</dbReference>
<dbReference type="GO" id="GO:0005829">
    <property type="term" value="C:cytosol"/>
    <property type="evidence" value="ECO:0007669"/>
    <property type="project" value="TreeGrafter"/>
</dbReference>
<evidence type="ECO:0000259" key="1">
    <source>
        <dbReference type="PROSITE" id="PS51918"/>
    </source>
</evidence>
<reference evidence="2" key="1">
    <citation type="submission" date="2020-04" db="EMBL/GenBank/DDBJ databases">
        <authorList>
            <person name="Zhang T."/>
        </authorList>
    </citation>
    <scope>NUCLEOTIDE SEQUENCE</scope>
    <source>
        <strain evidence="2">HKST-UBA79</strain>
    </source>
</reference>
<dbReference type="AlphaFoldDB" id="A0A955ECH8"/>
<dbReference type="EMBL" id="JAGQNX010000023">
    <property type="protein sequence ID" value="MCA9308038.1"/>
    <property type="molecule type" value="Genomic_DNA"/>
</dbReference>
<evidence type="ECO:0000313" key="3">
    <source>
        <dbReference type="Proteomes" id="UP000740557"/>
    </source>
</evidence>
<gene>
    <name evidence="2" type="ORF">KC980_00860</name>
</gene>
<dbReference type="Pfam" id="PF04055">
    <property type="entry name" value="Radical_SAM"/>
    <property type="match status" value="1"/>
</dbReference>
<organism evidence="2 3">
    <name type="scientific">candidate division WWE3 bacterium</name>
    <dbReference type="NCBI Taxonomy" id="2053526"/>
    <lineage>
        <taxon>Bacteria</taxon>
        <taxon>Katanobacteria</taxon>
    </lineage>
</organism>
<sequence length="151" mass="17523">VHALPEITKIAFLSSNPFDFTNDMIDVVKMPKISPYLHIAVQSGNNDVLKRMNRRHTVEDFISLADALREARPDLELGTDIIVGFPGETREQFMDTVKLFKRVKFNVAYISIYSPRKGTPAEKFFNDDVPREEKKWRHAELMRVWNETKNA</sequence>
<proteinExistence type="predicted"/>
<evidence type="ECO:0000313" key="2">
    <source>
        <dbReference type="EMBL" id="MCA9308038.1"/>
    </source>
</evidence>
<dbReference type="SMART" id="SM00729">
    <property type="entry name" value="Elp3"/>
    <property type="match status" value="1"/>
</dbReference>
<name>A0A955ECH8_UNCKA</name>
<reference evidence="2" key="2">
    <citation type="journal article" date="2021" name="Microbiome">
        <title>Successional dynamics and alternative stable states in a saline activated sludge microbial community over 9 years.</title>
        <authorList>
            <person name="Wang Y."/>
            <person name="Ye J."/>
            <person name="Ju F."/>
            <person name="Liu L."/>
            <person name="Boyd J.A."/>
            <person name="Deng Y."/>
            <person name="Parks D.H."/>
            <person name="Jiang X."/>
            <person name="Yin X."/>
            <person name="Woodcroft B.J."/>
            <person name="Tyson G.W."/>
            <person name="Hugenholtz P."/>
            <person name="Polz M.F."/>
            <person name="Zhang T."/>
        </authorList>
    </citation>
    <scope>NUCLEOTIDE SEQUENCE</scope>
    <source>
        <strain evidence="2">HKST-UBA79</strain>
    </source>
</reference>
<dbReference type="Gene3D" id="3.80.30.20">
    <property type="entry name" value="tm_1862 like domain"/>
    <property type="match status" value="1"/>
</dbReference>
<dbReference type="Proteomes" id="UP000740557">
    <property type="component" value="Unassembled WGS sequence"/>
</dbReference>
<dbReference type="InterPro" id="IPR007197">
    <property type="entry name" value="rSAM"/>
</dbReference>
<dbReference type="PANTHER" id="PTHR43020:SF2">
    <property type="entry name" value="MITOCHONDRIAL TRNA METHYLTHIOTRANSFERASE CDK5RAP1"/>
    <property type="match status" value="1"/>
</dbReference>
<comment type="caution">
    <text evidence="2">The sequence shown here is derived from an EMBL/GenBank/DDBJ whole genome shotgun (WGS) entry which is preliminary data.</text>
</comment>
<dbReference type="SUPFAM" id="SSF102114">
    <property type="entry name" value="Radical SAM enzymes"/>
    <property type="match status" value="1"/>
</dbReference>
<dbReference type="InterPro" id="IPR006638">
    <property type="entry name" value="Elp3/MiaA/NifB-like_rSAM"/>
</dbReference>
<dbReference type="PANTHER" id="PTHR43020">
    <property type="entry name" value="CDK5 REGULATORY SUBUNIT-ASSOCIATED PROTEIN 1"/>
    <property type="match status" value="1"/>
</dbReference>
<protein>
    <submittedName>
        <fullName evidence="2">Radical SAM protein</fullName>
    </submittedName>
</protein>
<dbReference type="GO" id="GO:0035597">
    <property type="term" value="F:tRNA-2-methylthio-N(6)-dimethylallyladenosine(37) synthase activity"/>
    <property type="evidence" value="ECO:0007669"/>
    <property type="project" value="TreeGrafter"/>
</dbReference>
<dbReference type="InterPro" id="IPR058240">
    <property type="entry name" value="rSAM_sf"/>
</dbReference>
<dbReference type="GO" id="GO:0051539">
    <property type="term" value="F:4 iron, 4 sulfur cluster binding"/>
    <property type="evidence" value="ECO:0007669"/>
    <property type="project" value="TreeGrafter"/>
</dbReference>
<accession>A0A955ECH8</accession>